<name>A0AAE8N5K8_9PEZI</name>
<evidence type="ECO:0000256" key="1">
    <source>
        <dbReference type="SAM" id="MobiDB-lite"/>
    </source>
</evidence>
<evidence type="ECO:0008006" key="4">
    <source>
        <dbReference type="Google" id="ProtNLM"/>
    </source>
</evidence>
<feature type="compositionally biased region" description="Basic and acidic residues" evidence="1">
    <location>
        <begin position="117"/>
        <end position="135"/>
    </location>
</feature>
<sequence>MSPVPETELQGFSASEMRFIAAFFSNMQSKPDVDWDKVAIDAGLKGSRCARDRFRQILTKHKFNSASPTASPRQGKKAGDEEVAATAPANTPAKVVKKRAPRKKAVKKNEEDEEDEGGKAKVEGQGEKGDDSDTA</sequence>
<gene>
    <name evidence="2" type="ORF">DNG_08435</name>
</gene>
<dbReference type="AlphaFoldDB" id="A0AAE8N5K8"/>
<evidence type="ECO:0000313" key="2">
    <source>
        <dbReference type="EMBL" id="SPO05748.1"/>
    </source>
</evidence>
<accession>A0AAE8N5K8</accession>
<protein>
    <recommendedName>
        <fullName evidence="4">Myb-like domain-containing protein</fullName>
    </recommendedName>
</protein>
<dbReference type="Proteomes" id="UP001187682">
    <property type="component" value="Unassembled WGS sequence"/>
</dbReference>
<comment type="caution">
    <text evidence="2">The sequence shown here is derived from an EMBL/GenBank/DDBJ whole genome shotgun (WGS) entry which is preliminary data.</text>
</comment>
<organism evidence="2 3">
    <name type="scientific">Cephalotrichum gorgonifer</name>
    <dbReference type="NCBI Taxonomy" id="2041049"/>
    <lineage>
        <taxon>Eukaryota</taxon>
        <taxon>Fungi</taxon>
        <taxon>Dikarya</taxon>
        <taxon>Ascomycota</taxon>
        <taxon>Pezizomycotina</taxon>
        <taxon>Sordariomycetes</taxon>
        <taxon>Hypocreomycetidae</taxon>
        <taxon>Microascales</taxon>
        <taxon>Microascaceae</taxon>
        <taxon>Cephalotrichum</taxon>
    </lineage>
</organism>
<reference evidence="2" key="1">
    <citation type="submission" date="2018-03" db="EMBL/GenBank/DDBJ databases">
        <authorList>
            <person name="Guldener U."/>
        </authorList>
    </citation>
    <scope>NUCLEOTIDE SEQUENCE</scope>
</reference>
<feature type="region of interest" description="Disordered" evidence="1">
    <location>
        <begin position="60"/>
        <end position="135"/>
    </location>
</feature>
<feature type="compositionally biased region" description="Basic residues" evidence="1">
    <location>
        <begin position="95"/>
        <end position="106"/>
    </location>
</feature>
<keyword evidence="3" id="KW-1185">Reference proteome</keyword>
<evidence type="ECO:0000313" key="3">
    <source>
        <dbReference type="Proteomes" id="UP001187682"/>
    </source>
</evidence>
<proteinExistence type="predicted"/>
<dbReference type="EMBL" id="ONZQ02000013">
    <property type="protein sequence ID" value="SPO05748.1"/>
    <property type="molecule type" value="Genomic_DNA"/>
</dbReference>